<gene>
    <name evidence="1" type="ORF">LAX5112_04655</name>
</gene>
<proteinExistence type="predicted"/>
<reference evidence="2" key="1">
    <citation type="submission" date="2015-07" db="EMBL/GenBank/DDBJ databases">
        <authorList>
            <person name="Rodrigo-Torres Lidia"/>
            <person name="Arahal R.David."/>
        </authorList>
    </citation>
    <scope>NUCLEOTIDE SEQUENCE [LARGE SCALE GENOMIC DNA]</scope>
    <source>
        <strain evidence="2">CECT 5112</strain>
    </source>
</reference>
<keyword evidence="2" id="KW-1185">Reference proteome</keyword>
<dbReference type="EMBL" id="CXWD01000027">
    <property type="protein sequence ID" value="CTQ76621.1"/>
    <property type="molecule type" value="Genomic_DNA"/>
</dbReference>
<sequence length="194" mass="21670">MQCGGFGEGCHALGRGEGPGQQARRDRVDLRPAWKQPAVGPCLTPVIAQHVQKIGRQHGLVILAALALIDMDQLRDFLHAQHNGQWPRLALKLHMPLHVLAPAGHAAKEPKGNDPDIECRRRHPRIRHVQLIAAQLFRSRRIGWTAKVRCKILDGPDMALLSLLAYATNVHVFDHSLAQWRGSLLRHENLLSDD</sequence>
<organism evidence="1 2">
    <name type="scientific">Roseibium alexandrii</name>
    <dbReference type="NCBI Taxonomy" id="388408"/>
    <lineage>
        <taxon>Bacteria</taxon>
        <taxon>Pseudomonadati</taxon>
        <taxon>Pseudomonadota</taxon>
        <taxon>Alphaproteobacteria</taxon>
        <taxon>Hyphomicrobiales</taxon>
        <taxon>Stappiaceae</taxon>
        <taxon>Roseibium</taxon>
    </lineage>
</organism>
<evidence type="ECO:0000313" key="1">
    <source>
        <dbReference type="EMBL" id="CTQ76621.1"/>
    </source>
</evidence>
<accession>A0A0M7AQ27</accession>
<name>A0A0M7AQ27_9HYPH</name>
<dbReference type="Proteomes" id="UP000053235">
    <property type="component" value="Unassembled WGS sequence"/>
</dbReference>
<dbReference type="AlphaFoldDB" id="A0A0M7AQ27"/>
<protein>
    <submittedName>
        <fullName evidence="1">Uncharacterized protein</fullName>
    </submittedName>
</protein>
<evidence type="ECO:0000313" key="2">
    <source>
        <dbReference type="Proteomes" id="UP000053235"/>
    </source>
</evidence>